<accession>A0ABW4FRS0</accession>
<dbReference type="Pfam" id="PF23359">
    <property type="entry name" value="Lsr2_DNA-bd"/>
    <property type="match status" value="1"/>
</dbReference>
<dbReference type="InterPro" id="IPR055370">
    <property type="entry name" value="Lsr2_DNA-bd"/>
</dbReference>
<gene>
    <name evidence="5" type="ORF">ACFSCY_24885</name>
</gene>
<dbReference type="Proteomes" id="UP001597145">
    <property type="component" value="Unassembled WGS sequence"/>
</dbReference>
<dbReference type="Pfam" id="PF11774">
    <property type="entry name" value="Lsr2"/>
    <property type="match status" value="1"/>
</dbReference>
<comment type="caution">
    <text evidence="5">The sequence shown here is derived from an EMBL/GenBank/DDBJ whole genome shotgun (WGS) entry which is preliminary data.</text>
</comment>
<dbReference type="Gene3D" id="3.30.60.230">
    <property type="entry name" value="Lsr2, dimerization domain"/>
    <property type="match status" value="1"/>
</dbReference>
<evidence type="ECO:0000313" key="6">
    <source>
        <dbReference type="Proteomes" id="UP001597145"/>
    </source>
</evidence>
<feature type="region of interest" description="Disordered" evidence="2">
    <location>
        <begin position="55"/>
        <end position="143"/>
    </location>
</feature>
<evidence type="ECO:0000256" key="1">
    <source>
        <dbReference type="ARBA" id="ARBA00023125"/>
    </source>
</evidence>
<feature type="compositionally biased region" description="Basic residues" evidence="2">
    <location>
        <begin position="134"/>
        <end position="143"/>
    </location>
</feature>
<protein>
    <submittedName>
        <fullName evidence="5">Lsr2 family protein</fullName>
    </submittedName>
</protein>
<keyword evidence="6" id="KW-1185">Reference proteome</keyword>
<dbReference type="InterPro" id="IPR036625">
    <property type="entry name" value="E3-bd_dom_sf"/>
</dbReference>
<name>A0ABW4FRS0_9PSEU</name>
<dbReference type="InterPro" id="IPR024412">
    <property type="entry name" value="Lsr2_dim_dom"/>
</dbReference>
<dbReference type="InterPro" id="IPR042261">
    <property type="entry name" value="Lsr2-like_dimerization"/>
</dbReference>
<organism evidence="5 6">
    <name type="scientific">Pseudonocardia aurantiaca</name>
    <dbReference type="NCBI Taxonomy" id="75290"/>
    <lineage>
        <taxon>Bacteria</taxon>
        <taxon>Bacillati</taxon>
        <taxon>Actinomycetota</taxon>
        <taxon>Actinomycetes</taxon>
        <taxon>Pseudonocardiales</taxon>
        <taxon>Pseudonocardiaceae</taxon>
        <taxon>Pseudonocardia</taxon>
    </lineage>
</organism>
<feature type="domain" description="Lsr2 dimerization" evidence="3">
    <location>
        <begin position="1"/>
        <end position="58"/>
    </location>
</feature>
<evidence type="ECO:0000259" key="4">
    <source>
        <dbReference type="Pfam" id="PF23359"/>
    </source>
</evidence>
<evidence type="ECO:0000259" key="3">
    <source>
        <dbReference type="Pfam" id="PF11774"/>
    </source>
</evidence>
<feature type="domain" description="Lsr2 DNA-binding" evidence="4">
    <location>
        <begin position="76"/>
        <end position="109"/>
    </location>
</feature>
<sequence>MAQVTEVRLVDDLDGGEAAESIAFGLDGRTFEIDLSETHAAELRDVLAPFVGAARRAGGSSVPVTRQKSASRSSRSREETTAIREWANANGHEVSGRGRIPSSVLEAYENRGSAPARVEEPEPEPEVVAEPPKRRGRKKAAAA</sequence>
<evidence type="ECO:0000313" key="5">
    <source>
        <dbReference type="EMBL" id="MFD1532664.1"/>
    </source>
</evidence>
<keyword evidence="1" id="KW-0238">DNA-binding</keyword>
<reference evidence="6" key="1">
    <citation type="journal article" date="2019" name="Int. J. Syst. Evol. Microbiol.">
        <title>The Global Catalogue of Microorganisms (GCM) 10K type strain sequencing project: providing services to taxonomists for standard genome sequencing and annotation.</title>
        <authorList>
            <consortium name="The Broad Institute Genomics Platform"/>
            <consortium name="The Broad Institute Genome Sequencing Center for Infectious Disease"/>
            <person name="Wu L."/>
            <person name="Ma J."/>
        </authorList>
    </citation>
    <scope>NUCLEOTIDE SEQUENCE [LARGE SCALE GENOMIC DNA]</scope>
    <source>
        <strain evidence="6">JCM 12165</strain>
    </source>
</reference>
<evidence type="ECO:0000256" key="2">
    <source>
        <dbReference type="SAM" id="MobiDB-lite"/>
    </source>
</evidence>
<dbReference type="Gene3D" id="4.10.320.10">
    <property type="entry name" value="E3-binding domain"/>
    <property type="match status" value="1"/>
</dbReference>
<dbReference type="EMBL" id="JBHUCP010000019">
    <property type="protein sequence ID" value="MFD1532664.1"/>
    <property type="molecule type" value="Genomic_DNA"/>
</dbReference>
<proteinExistence type="predicted"/>
<dbReference type="RefSeq" id="WP_343978222.1">
    <property type="nucleotide sequence ID" value="NZ_BAAAJG010000010.1"/>
</dbReference>